<name>A0ABV8TJY4_9ACTN</name>
<evidence type="ECO:0000313" key="2">
    <source>
        <dbReference type="EMBL" id="MFC4330752.1"/>
    </source>
</evidence>
<keyword evidence="3" id="KW-1185">Reference proteome</keyword>
<dbReference type="RefSeq" id="WP_018569578.1">
    <property type="nucleotide sequence ID" value="NZ_JBHSDP010000024.1"/>
</dbReference>
<evidence type="ECO:0008006" key="4">
    <source>
        <dbReference type="Google" id="ProtNLM"/>
    </source>
</evidence>
<proteinExistence type="predicted"/>
<evidence type="ECO:0000313" key="3">
    <source>
        <dbReference type="Proteomes" id="UP001595824"/>
    </source>
</evidence>
<accession>A0ABV8TJY4</accession>
<protein>
    <recommendedName>
        <fullName evidence="4">SRPBCC family protein</fullName>
    </recommendedName>
</protein>
<dbReference type="Proteomes" id="UP001595824">
    <property type="component" value="Unassembled WGS sequence"/>
</dbReference>
<feature type="region of interest" description="Disordered" evidence="1">
    <location>
        <begin position="1"/>
        <end position="51"/>
    </location>
</feature>
<feature type="compositionally biased region" description="Basic residues" evidence="1">
    <location>
        <begin position="14"/>
        <end position="29"/>
    </location>
</feature>
<comment type="caution">
    <text evidence="2">The sequence shown here is derived from an EMBL/GenBank/DDBJ whole genome shotgun (WGS) entry which is preliminary data.</text>
</comment>
<gene>
    <name evidence="2" type="ORF">ACFPC0_23795</name>
</gene>
<evidence type="ECO:0000256" key="1">
    <source>
        <dbReference type="SAM" id="MobiDB-lite"/>
    </source>
</evidence>
<sequence length="171" mass="18598">MTRFNMIDLTGRPASRRPPARPPLPRRRSAPGPDGGPAPRPLLTLVPGRDPYRSPVELRTLVRAPMPEDVRGALVTTVRKAPGRTFQVRWTTLDDPSRIPAGRVRLSWTPAADGRTDVSAHLGLPGAQVLLAVWPALRGNWCDVVRPTVAEVTELHAALSLATAALDHLVR</sequence>
<dbReference type="EMBL" id="JBHSDP010000024">
    <property type="protein sequence ID" value="MFC4330752.1"/>
    <property type="molecule type" value="Genomic_DNA"/>
</dbReference>
<reference evidence="3" key="1">
    <citation type="journal article" date="2019" name="Int. J. Syst. Evol. Microbiol.">
        <title>The Global Catalogue of Microorganisms (GCM) 10K type strain sequencing project: providing services to taxonomists for standard genome sequencing and annotation.</title>
        <authorList>
            <consortium name="The Broad Institute Genomics Platform"/>
            <consortium name="The Broad Institute Genome Sequencing Center for Infectious Disease"/>
            <person name="Wu L."/>
            <person name="Ma J."/>
        </authorList>
    </citation>
    <scope>NUCLEOTIDE SEQUENCE [LARGE SCALE GENOMIC DNA]</scope>
    <source>
        <strain evidence="3">PCU 347</strain>
    </source>
</reference>
<organism evidence="2 3">
    <name type="scientific">Streptomyces andamanensis</name>
    <dbReference type="NCBI Taxonomy" id="1565035"/>
    <lineage>
        <taxon>Bacteria</taxon>
        <taxon>Bacillati</taxon>
        <taxon>Actinomycetota</taxon>
        <taxon>Actinomycetes</taxon>
        <taxon>Kitasatosporales</taxon>
        <taxon>Streptomycetaceae</taxon>
        <taxon>Streptomyces</taxon>
    </lineage>
</organism>